<feature type="transmembrane region" description="Helical" evidence="1">
    <location>
        <begin position="87"/>
        <end position="105"/>
    </location>
</feature>
<keyword evidence="1" id="KW-1133">Transmembrane helix</keyword>
<evidence type="ECO:0000259" key="2">
    <source>
        <dbReference type="Pfam" id="PF07853"/>
    </source>
</evidence>
<keyword evidence="1" id="KW-0812">Transmembrane</keyword>
<dbReference type="PANTHER" id="PTHR37810">
    <property type="entry name" value="IMMUNITY PROTEIN SDPI"/>
    <property type="match status" value="1"/>
</dbReference>
<evidence type="ECO:0000313" key="4">
    <source>
        <dbReference type="Proteomes" id="UP000310506"/>
    </source>
</evidence>
<gene>
    <name evidence="3" type="ORF">ESZ54_03665</name>
</gene>
<feature type="transmembrane region" description="Helical" evidence="1">
    <location>
        <begin position="6"/>
        <end position="23"/>
    </location>
</feature>
<dbReference type="AlphaFoldDB" id="A0A4S3B7C1"/>
<dbReference type="Pfam" id="PF07853">
    <property type="entry name" value="DUF1648"/>
    <property type="match status" value="1"/>
</dbReference>
<evidence type="ECO:0000256" key="1">
    <source>
        <dbReference type="SAM" id="Phobius"/>
    </source>
</evidence>
<name>A0A4S3B7C1_9ENTE</name>
<dbReference type="GO" id="GO:0009636">
    <property type="term" value="P:response to toxic substance"/>
    <property type="evidence" value="ECO:0007669"/>
    <property type="project" value="TreeGrafter"/>
</dbReference>
<accession>A0A4S3B7C1</accession>
<dbReference type="InterPro" id="IPR012867">
    <property type="entry name" value="DUF1648"/>
</dbReference>
<sequence>MNASVILLMGIILLLVNVSLAFTPRVSRRSNLFGITIPGALQEHEDIQKFRHHFTIIMLLANIFILFPIVPIIAVASPDKLIEMSPIYLALGMIANFALFLVLYFDTRRKLVVLMMKNSNTLDETSKKVIVDPNFRDQKFIFPTSYFVGINLVFVIFSIIYTMLVYDKIPQQIPTNFDAAMNPVVFSEKSFKTVFFAPMMQVFLTILFGVTNQAIYKAKQQLATNHSEQYSQNDRRFRKSSSLGMLTISLLIQVLFVGVQLITITPNSNPFIILPLVIIVLIGTFGINLFIGFKYRQNGEELTPDINFEMPQDDANWKLGGIYYNKKDPSVWVMKKSGLGLTLNMARWETWLFLVTIIVGPLIFTFFMMN</sequence>
<evidence type="ECO:0000313" key="3">
    <source>
        <dbReference type="EMBL" id="THB61753.1"/>
    </source>
</evidence>
<dbReference type="PANTHER" id="PTHR37810:SF9">
    <property type="entry name" value="MEMBRANE PROTEIN"/>
    <property type="match status" value="1"/>
</dbReference>
<dbReference type="Proteomes" id="UP000310506">
    <property type="component" value="Unassembled WGS sequence"/>
</dbReference>
<keyword evidence="4" id="KW-1185">Reference proteome</keyword>
<feature type="transmembrane region" description="Helical" evidence="1">
    <location>
        <begin position="54"/>
        <end position="75"/>
    </location>
</feature>
<feature type="transmembrane region" description="Helical" evidence="1">
    <location>
        <begin position="271"/>
        <end position="291"/>
    </location>
</feature>
<feature type="transmembrane region" description="Helical" evidence="1">
    <location>
        <begin position="243"/>
        <end position="265"/>
    </location>
</feature>
<comment type="caution">
    <text evidence="3">The sequence shown here is derived from an EMBL/GenBank/DDBJ whole genome shotgun (WGS) entry which is preliminary data.</text>
</comment>
<reference evidence="3 4" key="1">
    <citation type="submission" date="2019-01" db="EMBL/GenBank/DDBJ databases">
        <title>Vagococcus silagei sp. nov. isolated from brewer's grain.</title>
        <authorList>
            <person name="Guu J.-R."/>
        </authorList>
    </citation>
    <scope>NUCLEOTIDE SEQUENCE [LARGE SCALE GENOMIC DNA]</scope>
    <source>
        <strain evidence="3 4">2B-2</strain>
    </source>
</reference>
<organism evidence="3 4">
    <name type="scientific">Vagococcus silagei</name>
    <dbReference type="NCBI Taxonomy" id="2508885"/>
    <lineage>
        <taxon>Bacteria</taxon>
        <taxon>Bacillati</taxon>
        <taxon>Bacillota</taxon>
        <taxon>Bacilli</taxon>
        <taxon>Lactobacillales</taxon>
        <taxon>Enterococcaceae</taxon>
        <taxon>Vagococcus</taxon>
    </lineage>
</organism>
<dbReference type="EMBL" id="SDGV01000008">
    <property type="protein sequence ID" value="THB61753.1"/>
    <property type="molecule type" value="Genomic_DNA"/>
</dbReference>
<feature type="transmembrane region" description="Helical" evidence="1">
    <location>
        <begin position="191"/>
        <end position="210"/>
    </location>
</feature>
<dbReference type="RefSeq" id="WP_136136331.1">
    <property type="nucleotide sequence ID" value="NZ_SDGV01000008.1"/>
</dbReference>
<feature type="domain" description="DUF1648" evidence="2">
    <location>
        <begin position="154"/>
        <end position="201"/>
    </location>
</feature>
<feature type="transmembrane region" description="Helical" evidence="1">
    <location>
        <begin position="351"/>
        <end position="369"/>
    </location>
</feature>
<proteinExistence type="predicted"/>
<feature type="transmembrane region" description="Helical" evidence="1">
    <location>
        <begin position="146"/>
        <end position="166"/>
    </location>
</feature>
<keyword evidence="1" id="KW-0472">Membrane</keyword>
<dbReference type="OrthoDB" id="157646at2"/>
<protein>
    <submittedName>
        <fullName evidence="3">DUF1648 domain-containing protein</fullName>
    </submittedName>
</protein>